<keyword evidence="6 7" id="KW-0472">Membrane</keyword>
<evidence type="ECO:0000256" key="2">
    <source>
        <dbReference type="ARBA" id="ARBA00022692"/>
    </source>
</evidence>
<dbReference type="PROSITE" id="PS00211">
    <property type="entry name" value="ABC_TRANSPORTER_1"/>
    <property type="match status" value="1"/>
</dbReference>
<evidence type="ECO:0000256" key="7">
    <source>
        <dbReference type="SAM" id="Phobius"/>
    </source>
</evidence>
<dbReference type="InterPro" id="IPR011527">
    <property type="entry name" value="ABC1_TM_dom"/>
</dbReference>
<sequence length="614" mass="67626">MSDFFDDDNASTRQQKAHIGQMMLYLWRHWISQPGKCLTIFALMILATACELALPVISGRIVEILTEGPKAAPIAFEFFGLFAVLAAGIFILRNILVRVWTLFAARNMANITQASFKDVQRFSSQWHSDNFAGATVRRVSRAMWAYDTLSDNFLWYILPATIVLIGLTGIMLTHWPVVGLYVGATILFYIVASILMAHFYIQAANEKSNSADTAIGASLADAVSANATVKAFGAEVREEARFREVVETWRKLVTITWLRYVDGWALSNAILWALQVGLLGLVLMEWHDGRASAGDATFALTSYFLIASYLRDLGETVQQIQRGFADIEDAVAYSLEVEDVADAPDATRFVKGPGEIVFDKVTFAYRGQSTPLYEDFTLTIKPGETVALVGQTGSGKSTFVKLLQRLYDVQSGAIRIDGQDVRSVRQDCLRRAIALVPQDPALFHRSLHENITYARPDAGVAEVEAAIRDARALDFIARLPKGIETLVGERGIKLSGGERQRVALARAFLADAHILILDEATSSLDTQTERDVQDAMKALTKGKTTILIAHRLSTVRGADRILVFEAGRIVEQGTHMSLVTKGGVYARLHDLSVGDKLGGDLDLHAHLMIQNEAS</sequence>
<evidence type="ECO:0000259" key="9">
    <source>
        <dbReference type="PROSITE" id="PS50929"/>
    </source>
</evidence>
<dbReference type="Pfam" id="PF00005">
    <property type="entry name" value="ABC_tran"/>
    <property type="match status" value="1"/>
</dbReference>
<dbReference type="EMBL" id="BPFZ01000006">
    <property type="protein sequence ID" value="GIU67044.1"/>
    <property type="molecule type" value="Genomic_DNA"/>
</dbReference>
<dbReference type="SUPFAM" id="SSF90123">
    <property type="entry name" value="ABC transporter transmembrane region"/>
    <property type="match status" value="1"/>
</dbReference>
<evidence type="ECO:0000259" key="8">
    <source>
        <dbReference type="PROSITE" id="PS50893"/>
    </source>
</evidence>
<protein>
    <recommendedName>
        <fullName evidence="12">Multidrug ABC transporter ATP-binding protein</fullName>
    </recommendedName>
</protein>
<dbReference type="Proteomes" id="UP001161064">
    <property type="component" value="Unassembled WGS sequence"/>
</dbReference>
<evidence type="ECO:0000256" key="6">
    <source>
        <dbReference type="ARBA" id="ARBA00023136"/>
    </source>
</evidence>
<feature type="transmembrane region" description="Helical" evidence="7">
    <location>
        <begin position="153"/>
        <end position="172"/>
    </location>
</feature>
<evidence type="ECO:0000256" key="5">
    <source>
        <dbReference type="ARBA" id="ARBA00022989"/>
    </source>
</evidence>
<dbReference type="RefSeq" id="WP_284359769.1">
    <property type="nucleotide sequence ID" value="NZ_BPFZ01000006.1"/>
</dbReference>
<feature type="transmembrane region" description="Helical" evidence="7">
    <location>
        <begin position="37"/>
        <end position="58"/>
    </location>
</feature>
<comment type="subcellular location">
    <subcellularLocation>
        <location evidence="1">Cell membrane</location>
        <topology evidence="1">Multi-pass membrane protein</topology>
    </subcellularLocation>
</comment>
<reference evidence="10" key="1">
    <citation type="submission" date="2021-05" db="EMBL/GenBank/DDBJ databases">
        <authorList>
            <person name="Tanabe Y."/>
        </authorList>
    </citation>
    <scope>NUCLEOTIDE SEQUENCE</scope>
    <source>
        <strain evidence="10">BOTRYCO-1</strain>
    </source>
</reference>
<accession>A0ABQ4PWL4</accession>
<evidence type="ECO:0000313" key="10">
    <source>
        <dbReference type="EMBL" id="GIU67044.1"/>
    </source>
</evidence>
<feature type="domain" description="ABC transmembrane type-1" evidence="9">
    <location>
        <begin position="38"/>
        <end position="322"/>
    </location>
</feature>
<dbReference type="InterPro" id="IPR039421">
    <property type="entry name" value="Type_1_exporter"/>
</dbReference>
<evidence type="ECO:0008006" key="12">
    <source>
        <dbReference type="Google" id="ProtNLM"/>
    </source>
</evidence>
<keyword evidence="3" id="KW-0547">Nucleotide-binding</keyword>
<keyword evidence="11" id="KW-1185">Reference proteome</keyword>
<organism evidence="10 11">
    <name type="scientific">Candidatus Phycosocius spiralis</name>
    <dbReference type="NCBI Taxonomy" id="2815099"/>
    <lineage>
        <taxon>Bacteria</taxon>
        <taxon>Pseudomonadati</taxon>
        <taxon>Pseudomonadota</taxon>
        <taxon>Alphaproteobacteria</taxon>
        <taxon>Caulobacterales</taxon>
        <taxon>Caulobacterales incertae sedis</taxon>
        <taxon>Candidatus Phycosocius</taxon>
    </lineage>
</organism>
<dbReference type="InterPro" id="IPR017871">
    <property type="entry name" value="ABC_transporter-like_CS"/>
</dbReference>
<dbReference type="SMART" id="SM00382">
    <property type="entry name" value="AAA"/>
    <property type="match status" value="1"/>
</dbReference>
<comment type="caution">
    <text evidence="10">The sequence shown here is derived from an EMBL/GenBank/DDBJ whole genome shotgun (WGS) entry which is preliminary data.</text>
</comment>
<dbReference type="Gene3D" id="1.20.1560.10">
    <property type="entry name" value="ABC transporter type 1, transmembrane domain"/>
    <property type="match status" value="1"/>
</dbReference>
<dbReference type="PANTHER" id="PTHR43394:SF1">
    <property type="entry name" value="ATP-BINDING CASSETTE SUB-FAMILY B MEMBER 10, MITOCHONDRIAL"/>
    <property type="match status" value="1"/>
</dbReference>
<proteinExistence type="predicted"/>
<dbReference type="InterPro" id="IPR027417">
    <property type="entry name" value="P-loop_NTPase"/>
</dbReference>
<gene>
    <name evidence="10" type="ORF">PsB1_1198</name>
</gene>
<evidence type="ECO:0000313" key="11">
    <source>
        <dbReference type="Proteomes" id="UP001161064"/>
    </source>
</evidence>
<dbReference type="Gene3D" id="3.40.50.300">
    <property type="entry name" value="P-loop containing nucleotide triphosphate hydrolases"/>
    <property type="match status" value="1"/>
</dbReference>
<feature type="transmembrane region" description="Helical" evidence="7">
    <location>
        <begin position="78"/>
        <end position="96"/>
    </location>
</feature>
<dbReference type="PROSITE" id="PS50893">
    <property type="entry name" value="ABC_TRANSPORTER_2"/>
    <property type="match status" value="1"/>
</dbReference>
<name>A0ABQ4PWL4_9PROT</name>
<evidence type="ECO:0000256" key="4">
    <source>
        <dbReference type="ARBA" id="ARBA00022840"/>
    </source>
</evidence>
<dbReference type="Pfam" id="PF00664">
    <property type="entry name" value="ABC_membrane"/>
    <property type="match status" value="1"/>
</dbReference>
<feature type="domain" description="ABC transporter" evidence="8">
    <location>
        <begin position="356"/>
        <end position="591"/>
    </location>
</feature>
<evidence type="ECO:0000256" key="1">
    <source>
        <dbReference type="ARBA" id="ARBA00004651"/>
    </source>
</evidence>
<dbReference type="InterPro" id="IPR003593">
    <property type="entry name" value="AAA+_ATPase"/>
</dbReference>
<dbReference type="PANTHER" id="PTHR43394">
    <property type="entry name" value="ATP-DEPENDENT PERMEASE MDL1, MITOCHONDRIAL"/>
    <property type="match status" value="1"/>
</dbReference>
<dbReference type="PROSITE" id="PS50929">
    <property type="entry name" value="ABC_TM1F"/>
    <property type="match status" value="1"/>
</dbReference>
<evidence type="ECO:0000256" key="3">
    <source>
        <dbReference type="ARBA" id="ARBA00022741"/>
    </source>
</evidence>
<feature type="transmembrane region" description="Helical" evidence="7">
    <location>
        <begin position="178"/>
        <end position="201"/>
    </location>
</feature>
<dbReference type="InterPro" id="IPR003439">
    <property type="entry name" value="ABC_transporter-like_ATP-bd"/>
</dbReference>
<dbReference type="InterPro" id="IPR036640">
    <property type="entry name" value="ABC1_TM_sf"/>
</dbReference>
<dbReference type="SUPFAM" id="SSF52540">
    <property type="entry name" value="P-loop containing nucleoside triphosphate hydrolases"/>
    <property type="match status" value="1"/>
</dbReference>
<keyword evidence="4" id="KW-0067">ATP-binding</keyword>
<keyword evidence="5 7" id="KW-1133">Transmembrane helix</keyword>
<keyword evidence="2 7" id="KW-0812">Transmembrane</keyword>
<reference evidence="10" key="2">
    <citation type="journal article" date="2023" name="ISME Commun">
        <title>Characterization of a bloom-associated alphaproteobacterial lineage, 'Candidatus Phycosocius': insights into freshwater algal-bacterial interactions.</title>
        <authorList>
            <person name="Tanabe Y."/>
            <person name="Yamaguchi H."/>
            <person name="Yoshida M."/>
            <person name="Kai A."/>
            <person name="Okazaki Y."/>
        </authorList>
    </citation>
    <scope>NUCLEOTIDE SEQUENCE</scope>
    <source>
        <strain evidence="10">BOTRYCO-1</strain>
    </source>
</reference>